<dbReference type="Proteomes" id="UP000235220">
    <property type="component" value="Chromosome 6"/>
</dbReference>
<dbReference type="Pfam" id="PF12854">
    <property type="entry name" value="PPR_1"/>
    <property type="match status" value="1"/>
</dbReference>
<name>A0A2I4DSX3_JUGRE</name>
<evidence type="ECO:0000313" key="3">
    <source>
        <dbReference type="Proteomes" id="UP000235220"/>
    </source>
</evidence>
<gene>
    <name evidence="4" type="primary">LOC108983141</name>
</gene>
<evidence type="ECO:0000256" key="1">
    <source>
        <dbReference type="ARBA" id="ARBA00007626"/>
    </source>
</evidence>
<keyword evidence="2" id="KW-0677">Repeat</keyword>
<evidence type="ECO:0000256" key="2">
    <source>
        <dbReference type="ARBA" id="ARBA00022737"/>
    </source>
</evidence>
<dbReference type="NCBIfam" id="TIGR00756">
    <property type="entry name" value="PPR"/>
    <property type="match status" value="9"/>
</dbReference>
<dbReference type="STRING" id="51240.A0A2I4DSX3"/>
<dbReference type="Gene3D" id="1.25.40.10">
    <property type="entry name" value="Tetratricopeptide repeat domain"/>
    <property type="match status" value="5"/>
</dbReference>
<dbReference type="KEGG" id="jre:108983141"/>
<dbReference type="Pfam" id="PF01535">
    <property type="entry name" value="PPR"/>
    <property type="match status" value="2"/>
</dbReference>
<dbReference type="PANTHER" id="PTHR47934">
    <property type="entry name" value="PENTATRICOPEPTIDE REPEAT-CONTAINING PROTEIN PET309, MITOCHONDRIAL"/>
    <property type="match status" value="1"/>
</dbReference>
<comment type="similarity">
    <text evidence="1">Belongs to the PPR family. P subfamily.</text>
</comment>
<accession>A0A2I4DSX3</accession>
<keyword evidence="3" id="KW-1185">Reference proteome</keyword>
<dbReference type="GeneID" id="108983141"/>
<sequence length="707" mass="80452">MFLAAAPSPKLSIAHKTIPIPLAFLFTRNCRTPSEQREQTRKHVSQQREDSIGITDRSYWTKKIHRLCAEDRNVDEALCLLDRLSLRGYRPDSLNLSSILHALCDSHRFYEAHHRLLLSIASNCVPDERTCNVLVARLLDSRNPYSTLHVVRRLFDVKPEFVPSLVIYNRLMNQLCSFSRPNEAHALFFDMKSRGHCPNVSSYTTLINGYCRIGEVGHAQKVFAEMREDGVLPNSLTYSVLIGGVLQRRDIERGRELMCELWEKMRDEDDLSVRNAAFANLVDSLCKEGFFHELFSVSEHMPQGKSVSEEFVYNQMIDSLCKAGRYHGASRIVYVMRKRGFLPSLVSYNHIIHGLCKEGGCMRAYQLLEEGIGFGYLPSEYTYKVLVEGLCKESELHKARKVLQYMLNKEGVVLPRMFNIYLRALVLLNNPTELLNLLVFMLQKQCQPDVITLNTAINGFCKMGRIEEALKVLNDMIIGKFCSPDAVTFTTIICGLLDVGRTQEAFSVLHHIMPKHGVRPGIVTFNAVLRGLFKLQQENEAMEVFNSMVSDGVVADSTTYTIVIEGLCESGQIEEAQRFWDDVIWPSKIHDNFVYAALLKGLCRSGKLNEACHFLYELVDSGVSPNIFNYNILIDNACKLGLKREAYQIMGEMRRNGLAPDAVTWRILDKLHGNVRRQLFVEGATLPSRDGLQNLGREEKLKDLKHI</sequence>
<evidence type="ECO:0000313" key="4">
    <source>
        <dbReference type="RefSeq" id="XP_018810237.1"/>
    </source>
</evidence>
<dbReference type="AlphaFoldDB" id="A0A2I4DSX3"/>
<dbReference type="InterPro" id="IPR002885">
    <property type="entry name" value="PPR_rpt"/>
</dbReference>
<organism evidence="3 4">
    <name type="scientific">Juglans regia</name>
    <name type="common">English walnut</name>
    <dbReference type="NCBI Taxonomy" id="51240"/>
    <lineage>
        <taxon>Eukaryota</taxon>
        <taxon>Viridiplantae</taxon>
        <taxon>Streptophyta</taxon>
        <taxon>Embryophyta</taxon>
        <taxon>Tracheophyta</taxon>
        <taxon>Spermatophyta</taxon>
        <taxon>Magnoliopsida</taxon>
        <taxon>eudicotyledons</taxon>
        <taxon>Gunneridae</taxon>
        <taxon>Pentapetalae</taxon>
        <taxon>rosids</taxon>
        <taxon>fabids</taxon>
        <taxon>Fagales</taxon>
        <taxon>Juglandaceae</taxon>
        <taxon>Juglans</taxon>
    </lineage>
</organism>
<dbReference type="RefSeq" id="XP_018810237.1">
    <property type="nucleotide sequence ID" value="XM_018954692.2"/>
</dbReference>
<dbReference type="PANTHER" id="PTHR47934:SF6">
    <property type="entry name" value="MITOCHONDRIAL GROUP I INTRON SPLICING FACTOR CCM1-RELATED"/>
    <property type="match status" value="1"/>
</dbReference>
<reference evidence="4" key="1">
    <citation type="submission" date="2025-08" db="UniProtKB">
        <authorList>
            <consortium name="RefSeq"/>
        </authorList>
    </citation>
    <scope>IDENTIFICATION</scope>
    <source>
        <tissue evidence="4">Leaves</tissue>
    </source>
</reference>
<dbReference type="OrthoDB" id="185373at2759"/>
<proteinExistence type="inferred from homology"/>
<dbReference type="InterPro" id="IPR051114">
    <property type="entry name" value="Mito_RNA_Proc_CCM1"/>
</dbReference>
<dbReference type="Gramene" id="Jr06_15500_p1">
    <property type="protein sequence ID" value="cds.Jr06_15500_p1"/>
    <property type="gene ID" value="Jr06_15500"/>
</dbReference>
<dbReference type="PROSITE" id="PS51375">
    <property type="entry name" value="PPR"/>
    <property type="match status" value="11"/>
</dbReference>
<protein>
    <submittedName>
        <fullName evidence="4">Pentatricopeptide repeat-containing protein At3g18020</fullName>
    </submittedName>
</protein>
<dbReference type="Pfam" id="PF13041">
    <property type="entry name" value="PPR_2"/>
    <property type="match status" value="5"/>
</dbReference>
<dbReference type="InterPro" id="IPR011990">
    <property type="entry name" value="TPR-like_helical_dom_sf"/>
</dbReference>